<sequence>MAGWRVRARGEVNAVRGHENLPELSLPPTVVAGHLRTCAEELSALLRGDGSAATLGELSEVVAQLVAGQHALSHALAGLAGRMDVRNPALATVSPSEVEVLTEVLQAAACAVSCSAEELADAEPLFEFTSDSAGPDTRV</sequence>
<gene>
    <name evidence="1" type="ORF">SAMN05421854_12569</name>
</gene>
<organism evidence="1 2">
    <name type="scientific">Amycolatopsis rubida</name>
    <dbReference type="NCBI Taxonomy" id="112413"/>
    <lineage>
        <taxon>Bacteria</taxon>
        <taxon>Bacillati</taxon>
        <taxon>Actinomycetota</taxon>
        <taxon>Actinomycetes</taxon>
        <taxon>Pseudonocardiales</taxon>
        <taxon>Pseudonocardiaceae</taxon>
        <taxon>Amycolatopsis</taxon>
    </lineage>
</organism>
<protein>
    <submittedName>
        <fullName evidence="1">Uncharacterized protein</fullName>
    </submittedName>
</protein>
<dbReference type="Proteomes" id="UP000199137">
    <property type="component" value="Unassembled WGS sequence"/>
</dbReference>
<dbReference type="AlphaFoldDB" id="A0A1I6BD55"/>
<accession>A0A1I6BD55</accession>
<dbReference type="EMBL" id="FOWC01000025">
    <property type="protein sequence ID" value="SFQ78707.1"/>
    <property type="molecule type" value="Genomic_DNA"/>
</dbReference>
<evidence type="ECO:0000313" key="1">
    <source>
        <dbReference type="EMBL" id="SFQ78707.1"/>
    </source>
</evidence>
<reference evidence="1 2" key="1">
    <citation type="submission" date="2016-10" db="EMBL/GenBank/DDBJ databases">
        <authorList>
            <person name="de Groot N.N."/>
        </authorList>
    </citation>
    <scope>NUCLEOTIDE SEQUENCE [LARGE SCALE GENOMIC DNA]</scope>
    <source>
        <strain evidence="1 2">DSM 44637</strain>
    </source>
</reference>
<dbReference type="STRING" id="112413.SAMN05421854_12569"/>
<name>A0A1I6BD55_9PSEU</name>
<evidence type="ECO:0000313" key="2">
    <source>
        <dbReference type="Proteomes" id="UP000199137"/>
    </source>
</evidence>
<proteinExistence type="predicted"/>